<evidence type="ECO:0000256" key="10">
    <source>
        <dbReference type="PIRSR" id="PIRSR016496-1"/>
    </source>
</evidence>
<proteinExistence type="inferred from homology"/>
<keyword evidence="7 10" id="KW-0067">ATP-binding</keyword>
<feature type="site" description="Transition state stabilizer" evidence="11">
    <location>
        <position position="16"/>
    </location>
</feature>
<evidence type="ECO:0000256" key="7">
    <source>
        <dbReference type="ARBA" id="ARBA00022840"/>
    </source>
</evidence>
<dbReference type="NCBIfam" id="NF040647">
    <property type="entry name" value="IPPK_Arch"/>
    <property type="match status" value="1"/>
</dbReference>
<evidence type="ECO:0000256" key="3">
    <source>
        <dbReference type="ARBA" id="ARBA00017267"/>
    </source>
</evidence>
<feature type="binding site" evidence="10">
    <location>
        <begin position="7"/>
        <end position="11"/>
    </location>
    <ligand>
        <name>ATP</name>
        <dbReference type="ChEBI" id="CHEBI:30616"/>
    </ligand>
</feature>
<name>A0A7J3SL40_9CREN</name>
<feature type="domain" description="Aspartate/glutamate/uridylate kinase" evidence="12">
    <location>
        <begin position="3"/>
        <end position="220"/>
    </location>
</feature>
<keyword evidence="6" id="KW-0418">Kinase</keyword>
<feature type="binding site" evidence="10">
    <location>
        <position position="50"/>
    </location>
    <ligand>
        <name>substrate</name>
    </ligand>
</feature>
<comment type="catalytic activity">
    <reaction evidence="9">
        <text>isopentenyl phosphate + ATP = isopentenyl diphosphate + ADP</text>
        <dbReference type="Rhea" id="RHEA:33963"/>
        <dbReference type="ChEBI" id="CHEBI:30616"/>
        <dbReference type="ChEBI" id="CHEBI:65078"/>
        <dbReference type="ChEBI" id="CHEBI:128769"/>
        <dbReference type="ChEBI" id="CHEBI:456216"/>
        <dbReference type="EC" id="2.7.4.26"/>
    </reaction>
</comment>
<protein>
    <recommendedName>
        <fullName evidence="3">Isopentenyl phosphate kinase</fullName>
        <ecNumber evidence="2">2.7.4.26</ecNumber>
    </recommendedName>
</protein>
<gene>
    <name evidence="13" type="ORF">ENW83_03700</name>
</gene>
<accession>A0A7J3SL40</accession>
<evidence type="ECO:0000256" key="8">
    <source>
        <dbReference type="ARBA" id="ARBA00023229"/>
    </source>
</evidence>
<dbReference type="GO" id="GO:0005524">
    <property type="term" value="F:ATP binding"/>
    <property type="evidence" value="ECO:0007669"/>
    <property type="project" value="UniProtKB-KW"/>
</dbReference>
<evidence type="ECO:0000259" key="12">
    <source>
        <dbReference type="Pfam" id="PF00696"/>
    </source>
</evidence>
<feature type="binding site" evidence="10">
    <location>
        <position position="220"/>
    </location>
    <ligand>
        <name>ATP</name>
        <dbReference type="ChEBI" id="CHEBI:30616"/>
    </ligand>
</feature>
<comment type="caution">
    <text evidence="13">The sequence shown here is derived from an EMBL/GenBank/DDBJ whole genome shotgun (WGS) entry which is preliminary data.</text>
</comment>
<evidence type="ECO:0000256" key="9">
    <source>
        <dbReference type="ARBA" id="ARBA00049063"/>
    </source>
</evidence>
<sequence length="263" mass="28253">MRKVVLKLGGSLITDKSKPFSVRSERILSIVEVIREAVSSGIEVVIVHGGGSFGHFAAKSEIDEKGRLTNESVPRISDAMMELNQIVMLHFLNAGLKAVSFPPHSICLASCQFSIFNCNFTPLLKAFVSGLIPVTFGDIVLGDNGCGPFIISGDDLSMMIAREIKADSVVFATDVDGVYRDPKDASSLISSIRLEDIPGIMKEIKFPSSVPDVTEGLPGKLLKIYRYLGGISSHPVVAIVNGSLKGELSAAILGRKIRGTMIY</sequence>
<dbReference type="Pfam" id="PF00696">
    <property type="entry name" value="AA_kinase"/>
    <property type="match status" value="1"/>
</dbReference>
<dbReference type="EC" id="2.7.4.26" evidence="2"/>
<feature type="binding site" evidence="10">
    <location>
        <position position="51"/>
    </location>
    <ligand>
        <name>ATP</name>
        <dbReference type="ChEBI" id="CHEBI:30616"/>
    </ligand>
</feature>
<dbReference type="InterPro" id="IPR001048">
    <property type="entry name" value="Asp/Glu/Uridylate_kinase"/>
</dbReference>
<dbReference type="GO" id="GO:0016114">
    <property type="term" value="P:terpenoid biosynthetic process"/>
    <property type="evidence" value="ECO:0007669"/>
    <property type="project" value="TreeGrafter"/>
</dbReference>
<evidence type="ECO:0000256" key="11">
    <source>
        <dbReference type="PIRSR" id="PIRSR016496-2"/>
    </source>
</evidence>
<feature type="binding site" evidence="10">
    <location>
        <position position="216"/>
    </location>
    <ligand>
        <name>ATP</name>
        <dbReference type="ChEBI" id="CHEBI:30616"/>
    </ligand>
</feature>
<dbReference type="GO" id="GO:0016301">
    <property type="term" value="F:kinase activity"/>
    <property type="evidence" value="ECO:0007669"/>
    <property type="project" value="UniProtKB-KW"/>
</dbReference>
<dbReference type="PANTHER" id="PTHR43654:SF1">
    <property type="entry name" value="ISOPENTENYL PHOSPHATE KINASE"/>
    <property type="match status" value="1"/>
</dbReference>
<dbReference type="PANTHER" id="PTHR43654">
    <property type="entry name" value="GLUTAMATE 5-KINASE"/>
    <property type="match status" value="1"/>
</dbReference>
<dbReference type="SUPFAM" id="SSF53633">
    <property type="entry name" value="Carbamate kinase-like"/>
    <property type="match status" value="1"/>
</dbReference>
<evidence type="ECO:0000256" key="1">
    <source>
        <dbReference type="ARBA" id="ARBA00010540"/>
    </source>
</evidence>
<keyword evidence="4" id="KW-0808">Transferase</keyword>
<comment type="similarity">
    <text evidence="1">Belongs to the isopentenyl phosphate kinase family.</text>
</comment>
<feature type="binding site" evidence="10">
    <location>
        <position position="174"/>
    </location>
    <ligand>
        <name>ATP</name>
        <dbReference type="ChEBI" id="CHEBI:30616"/>
    </ligand>
</feature>
<feature type="binding site" evidence="10">
    <location>
        <position position="55"/>
    </location>
    <ligand>
        <name>substrate</name>
    </ligand>
</feature>
<dbReference type="EMBL" id="DTLS01000103">
    <property type="protein sequence ID" value="HGZ60294.1"/>
    <property type="molecule type" value="Genomic_DNA"/>
</dbReference>
<dbReference type="InterPro" id="IPR036393">
    <property type="entry name" value="AceGlu_kinase-like_sf"/>
</dbReference>
<reference evidence="13" key="1">
    <citation type="journal article" date="2020" name="mSystems">
        <title>Genome- and Community-Level Interaction Insights into Carbon Utilization and Element Cycling Functions of Hydrothermarchaeota in Hydrothermal Sediment.</title>
        <authorList>
            <person name="Zhou Z."/>
            <person name="Liu Y."/>
            <person name="Xu W."/>
            <person name="Pan J."/>
            <person name="Luo Z.H."/>
            <person name="Li M."/>
        </authorList>
    </citation>
    <scope>NUCLEOTIDE SEQUENCE [LARGE SCALE GENOMIC DNA]</scope>
    <source>
        <strain evidence="13">SpSt-885</strain>
    </source>
</reference>
<evidence type="ECO:0000256" key="2">
    <source>
        <dbReference type="ARBA" id="ARBA00012908"/>
    </source>
</evidence>
<dbReference type="GO" id="GO:0005829">
    <property type="term" value="C:cytosol"/>
    <property type="evidence" value="ECO:0007669"/>
    <property type="project" value="TreeGrafter"/>
</dbReference>
<dbReference type="AlphaFoldDB" id="A0A7J3SL40"/>
<dbReference type="PIRSF" id="PIRSF016496">
    <property type="entry name" value="Kin_FomA"/>
    <property type="match status" value="1"/>
</dbReference>
<organism evidence="13">
    <name type="scientific">Fervidicoccus fontis</name>
    <dbReference type="NCBI Taxonomy" id="683846"/>
    <lineage>
        <taxon>Archaea</taxon>
        <taxon>Thermoproteota</taxon>
        <taxon>Thermoprotei</taxon>
        <taxon>Fervidicoccales</taxon>
        <taxon>Fervidicoccaceae</taxon>
        <taxon>Fervidicoccus</taxon>
    </lineage>
</organism>
<dbReference type="GO" id="GO:0102043">
    <property type="term" value="F:isopentenyl phosphate kinase activity"/>
    <property type="evidence" value="ECO:0007669"/>
    <property type="project" value="UniProtKB-EC"/>
</dbReference>
<keyword evidence="8" id="KW-0414">Isoprene biosynthesis</keyword>
<evidence type="ECO:0000313" key="13">
    <source>
        <dbReference type="EMBL" id="HGZ60294.1"/>
    </source>
</evidence>
<evidence type="ECO:0000256" key="6">
    <source>
        <dbReference type="ARBA" id="ARBA00022777"/>
    </source>
</evidence>
<feature type="binding site" evidence="10">
    <location>
        <position position="153"/>
    </location>
    <ligand>
        <name>substrate</name>
    </ligand>
</feature>
<dbReference type="Gene3D" id="3.40.1160.10">
    <property type="entry name" value="Acetylglutamate kinase-like"/>
    <property type="match status" value="1"/>
</dbReference>
<keyword evidence="5 10" id="KW-0547">Nucleotide-binding</keyword>
<evidence type="ECO:0000256" key="5">
    <source>
        <dbReference type="ARBA" id="ARBA00022741"/>
    </source>
</evidence>
<evidence type="ECO:0000256" key="4">
    <source>
        <dbReference type="ARBA" id="ARBA00022679"/>
    </source>
</evidence>
<dbReference type="InterPro" id="IPR024192">
    <property type="entry name" value="Fosfomycin_R_FomA-type"/>
</dbReference>